<dbReference type="EMBL" id="UYRT01079878">
    <property type="protein sequence ID" value="VDN21583.1"/>
    <property type="molecule type" value="Genomic_DNA"/>
</dbReference>
<dbReference type="Pfam" id="PF00667">
    <property type="entry name" value="FAD_binding_1"/>
    <property type="match status" value="1"/>
</dbReference>
<dbReference type="PROSITE" id="PS51384">
    <property type="entry name" value="FAD_FR"/>
    <property type="match status" value="1"/>
</dbReference>
<feature type="signal peptide" evidence="8">
    <location>
        <begin position="1"/>
        <end position="25"/>
    </location>
</feature>
<evidence type="ECO:0000256" key="3">
    <source>
        <dbReference type="ARBA" id="ARBA00022630"/>
    </source>
</evidence>
<dbReference type="InterPro" id="IPR017927">
    <property type="entry name" value="FAD-bd_FR_type"/>
</dbReference>
<dbReference type="GO" id="GO:0050660">
    <property type="term" value="F:flavin adenine dinucleotide binding"/>
    <property type="evidence" value="ECO:0007669"/>
    <property type="project" value="TreeGrafter"/>
</dbReference>
<reference evidence="13" key="1">
    <citation type="submission" date="2016-06" db="UniProtKB">
        <authorList>
            <consortium name="WormBaseParasite"/>
        </authorList>
    </citation>
    <scope>IDENTIFICATION</scope>
</reference>
<dbReference type="InterPro" id="IPR017938">
    <property type="entry name" value="Riboflavin_synthase-like_b-brl"/>
</dbReference>
<keyword evidence="7" id="KW-0560">Oxidoreductase</keyword>
<dbReference type="Gene3D" id="2.40.30.10">
    <property type="entry name" value="Translation factors"/>
    <property type="match status" value="1"/>
</dbReference>
<evidence type="ECO:0000256" key="2">
    <source>
        <dbReference type="ARBA" id="ARBA00001974"/>
    </source>
</evidence>
<keyword evidence="4" id="KW-0288">FMN</keyword>
<dbReference type="InterPro" id="IPR003097">
    <property type="entry name" value="CysJ-like_FAD-binding"/>
</dbReference>
<keyword evidence="12" id="KW-1185">Reference proteome</keyword>
<dbReference type="GO" id="GO:0005829">
    <property type="term" value="C:cytosol"/>
    <property type="evidence" value="ECO:0007669"/>
    <property type="project" value="TreeGrafter"/>
</dbReference>
<comment type="cofactor">
    <cofactor evidence="2">
        <name>FAD</name>
        <dbReference type="ChEBI" id="CHEBI:57692"/>
    </cofactor>
</comment>
<reference evidence="11 12" key="2">
    <citation type="submission" date="2018-11" db="EMBL/GenBank/DDBJ databases">
        <authorList>
            <consortium name="Pathogen Informatics"/>
        </authorList>
    </citation>
    <scope>NUCLEOTIDE SEQUENCE [LARGE SCALE GENOMIC DNA]</scope>
</reference>
<feature type="chain" id="PRO_5043138903" evidence="8">
    <location>
        <begin position="26"/>
        <end position="582"/>
    </location>
</feature>
<keyword evidence="3" id="KW-0285">Flavoprotein</keyword>
<evidence type="ECO:0000256" key="8">
    <source>
        <dbReference type="SAM" id="SignalP"/>
    </source>
</evidence>
<dbReference type="OrthoDB" id="1856718at2759"/>
<accession>A0A183DWH5</accession>
<evidence type="ECO:0000313" key="13">
    <source>
        <dbReference type="WBParaSite" id="GPUH_0001308001-mRNA-1"/>
    </source>
</evidence>
<dbReference type="PRINTS" id="PR00369">
    <property type="entry name" value="FLAVODOXIN"/>
</dbReference>
<dbReference type="PANTHER" id="PTHR19384">
    <property type="entry name" value="NITRIC OXIDE SYNTHASE-RELATED"/>
    <property type="match status" value="1"/>
</dbReference>
<evidence type="ECO:0000313" key="11">
    <source>
        <dbReference type="EMBL" id="VDN21583.1"/>
    </source>
</evidence>
<evidence type="ECO:0000256" key="7">
    <source>
        <dbReference type="ARBA" id="ARBA00023002"/>
    </source>
</evidence>
<dbReference type="PANTHER" id="PTHR19384:SF10">
    <property type="entry name" value="NADPH-DEPENDENT DIFLAVIN OXIDOREDUCTASE 1"/>
    <property type="match status" value="1"/>
</dbReference>
<dbReference type="PROSITE" id="PS50902">
    <property type="entry name" value="FLAVODOXIN_LIKE"/>
    <property type="match status" value="1"/>
</dbReference>
<dbReference type="InterPro" id="IPR001094">
    <property type="entry name" value="Flavdoxin-like"/>
</dbReference>
<comment type="cofactor">
    <cofactor evidence="1">
        <name>FMN</name>
        <dbReference type="ChEBI" id="CHEBI:58210"/>
    </cofactor>
</comment>
<keyword evidence="5" id="KW-0274">FAD</keyword>
<dbReference type="SUPFAM" id="SSF63380">
    <property type="entry name" value="Riboflavin synthase domain-like"/>
    <property type="match status" value="2"/>
</dbReference>
<dbReference type="AlphaFoldDB" id="A0A183DWH5"/>
<proteinExistence type="predicted"/>
<evidence type="ECO:0000259" key="10">
    <source>
        <dbReference type="PROSITE" id="PS51384"/>
    </source>
</evidence>
<dbReference type="WBParaSite" id="GPUH_0001308001-mRNA-1">
    <property type="protein sequence ID" value="GPUH_0001308001-mRNA-1"/>
    <property type="gene ID" value="GPUH_0001308001"/>
</dbReference>
<dbReference type="InterPro" id="IPR039261">
    <property type="entry name" value="FNR_nucleotide-bd"/>
</dbReference>
<dbReference type="SUPFAM" id="SSF52343">
    <property type="entry name" value="Ferredoxin reductase-like, C-terminal NADP-linked domain"/>
    <property type="match status" value="1"/>
</dbReference>
<keyword evidence="8" id="KW-0732">Signal</keyword>
<evidence type="ECO:0000256" key="6">
    <source>
        <dbReference type="ARBA" id="ARBA00022857"/>
    </source>
</evidence>
<organism evidence="13">
    <name type="scientific">Gongylonema pulchrum</name>
    <dbReference type="NCBI Taxonomy" id="637853"/>
    <lineage>
        <taxon>Eukaryota</taxon>
        <taxon>Metazoa</taxon>
        <taxon>Ecdysozoa</taxon>
        <taxon>Nematoda</taxon>
        <taxon>Chromadorea</taxon>
        <taxon>Rhabditida</taxon>
        <taxon>Spirurina</taxon>
        <taxon>Spiruromorpha</taxon>
        <taxon>Spiruroidea</taxon>
        <taxon>Gongylonematidae</taxon>
        <taxon>Gongylonema</taxon>
    </lineage>
</organism>
<dbReference type="GO" id="GO:0010181">
    <property type="term" value="F:FMN binding"/>
    <property type="evidence" value="ECO:0007669"/>
    <property type="project" value="InterPro"/>
</dbReference>
<gene>
    <name evidence="11" type="ORF">GPUH_LOCUS13064</name>
</gene>
<dbReference type="Pfam" id="PF00258">
    <property type="entry name" value="Flavodoxin_1"/>
    <property type="match status" value="1"/>
</dbReference>
<dbReference type="InterPro" id="IPR023173">
    <property type="entry name" value="NADPH_Cyt_P450_Rdtase_alpha"/>
</dbReference>
<dbReference type="Proteomes" id="UP000271098">
    <property type="component" value="Unassembled WGS sequence"/>
</dbReference>
<evidence type="ECO:0000259" key="9">
    <source>
        <dbReference type="PROSITE" id="PS50902"/>
    </source>
</evidence>
<dbReference type="InterPro" id="IPR029039">
    <property type="entry name" value="Flavoprotein-like_sf"/>
</dbReference>
<dbReference type="InterPro" id="IPR008254">
    <property type="entry name" value="Flavodoxin/NO_synth"/>
</dbReference>
<evidence type="ECO:0000256" key="4">
    <source>
        <dbReference type="ARBA" id="ARBA00022643"/>
    </source>
</evidence>
<evidence type="ECO:0000256" key="5">
    <source>
        <dbReference type="ARBA" id="ARBA00022827"/>
    </source>
</evidence>
<keyword evidence="6" id="KW-0521">NADP</keyword>
<dbReference type="Gene3D" id="1.20.990.10">
    <property type="entry name" value="NADPH-cytochrome p450 Reductase, Chain A, domain 3"/>
    <property type="match status" value="2"/>
</dbReference>
<feature type="domain" description="Flavodoxin-like" evidence="9">
    <location>
        <begin position="1"/>
        <end position="124"/>
    </location>
</feature>
<evidence type="ECO:0000313" key="12">
    <source>
        <dbReference type="Proteomes" id="UP000271098"/>
    </source>
</evidence>
<dbReference type="GO" id="GO:0016491">
    <property type="term" value="F:oxidoreductase activity"/>
    <property type="evidence" value="ECO:0007669"/>
    <property type="project" value="UniProtKB-KW"/>
</dbReference>
<sequence length="582" mass="67926">MLAKYLVRWPFEVGCLLAVLDLISEHCVVFVVSTSGQGQMPSSIRQNWKILCSRSLPSNLLQNVHAAVLGLGDSSYQKYNFAGKKLYRRLTQLGALFLTELGLADDQHELGIEGVYEPFRDELFRRIWTVGLFQDMIINPDDSKCLPPRYQIAYTEDCSISADFDLERLMESVVVSNVRLTSQNHFQIAFEALGYDDSLLDRHLKLRPTEAGFQLPPSYLFRGMPMCGMFVDGVTLRRCFERYFDLQMVPRKSFFRTLWRLSTVEHEKERLLELAKNIIAFEALGYDDSLLDRHLKLRPTEAGFQLPPSYLFRDGVTLRRCFERYFDLQMVPRKSFFRTLWRLSTVEHEKERLLELAKNIDEYMDYCWRPRRTTAETLRDFQATARNIPIEMLFDVFSPIHQRAFSIASCPVTHENVHLLVAKVEYRSKRMATPRLGLCSNYLSRLCVGDTLLARVRPGTFRELHGEKENSMLFFGCRSEEKDFYFRKEWHVLSDARVITAFSRDQQNKIYVQHRIEEHDDEVWHLLNNVNGHIFIAGRAGDMPREVTECVQKIATEKGSEDCKKFMQMLEAGGRIQFETWN</sequence>
<feature type="domain" description="FAD-binding FR-type" evidence="10">
    <location>
        <begin position="167"/>
        <end position="464"/>
    </location>
</feature>
<dbReference type="SUPFAM" id="SSF52218">
    <property type="entry name" value="Flavoproteins"/>
    <property type="match status" value="1"/>
</dbReference>
<dbReference type="Gene3D" id="3.40.50.360">
    <property type="match status" value="1"/>
</dbReference>
<dbReference type="Gene3D" id="3.40.50.80">
    <property type="entry name" value="Nucleotide-binding domain of ferredoxin-NADP reductase (FNR) module"/>
    <property type="match status" value="1"/>
</dbReference>
<protein>
    <submittedName>
        <fullName evidence="13">Flavodoxin-like domain-containing protein</fullName>
    </submittedName>
</protein>
<evidence type="ECO:0000256" key="1">
    <source>
        <dbReference type="ARBA" id="ARBA00001917"/>
    </source>
</evidence>
<name>A0A183DWH5_9BILA</name>